<dbReference type="PANTHER" id="PTHR33076">
    <property type="entry name" value="NON-SPECIFIC LIPID-TRANSFER PROTEIN 2-RELATED"/>
    <property type="match status" value="1"/>
</dbReference>
<feature type="chain" id="PRO_5032640117" evidence="3">
    <location>
        <begin position="26"/>
        <end position="130"/>
    </location>
</feature>
<dbReference type="Pfam" id="PF00234">
    <property type="entry name" value="Tryp_alpha_amyl"/>
    <property type="match status" value="1"/>
</dbReference>
<evidence type="ECO:0000313" key="6">
    <source>
        <dbReference type="Proteomes" id="UP000634136"/>
    </source>
</evidence>
<comment type="caution">
    <text evidence="5">The sequence shown here is derived from an EMBL/GenBank/DDBJ whole genome shotgun (WGS) entry which is preliminary data.</text>
</comment>
<dbReference type="InterPro" id="IPR016140">
    <property type="entry name" value="Bifunc_inhib/LTP/seed_store"/>
</dbReference>
<accession>A0A834TJL2</accession>
<organism evidence="5 6">
    <name type="scientific">Senna tora</name>
    <dbReference type="NCBI Taxonomy" id="362788"/>
    <lineage>
        <taxon>Eukaryota</taxon>
        <taxon>Viridiplantae</taxon>
        <taxon>Streptophyta</taxon>
        <taxon>Embryophyta</taxon>
        <taxon>Tracheophyta</taxon>
        <taxon>Spermatophyta</taxon>
        <taxon>Magnoliopsida</taxon>
        <taxon>eudicotyledons</taxon>
        <taxon>Gunneridae</taxon>
        <taxon>Pentapetalae</taxon>
        <taxon>rosids</taxon>
        <taxon>fabids</taxon>
        <taxon>Fabales</taxon>
        <taxon>Fabaceae</taxon>
        <taxon>Caesalpinioideae</taxon>
        <taxon>Cassia clade</taxon>
        <taxon>Senna</taxon>
    </lineage>
</organism>
<dbReference type="InterPro" id="IPR036312">
    <property type="entry name" value="Bifun_inhib/LTP/seed_sf"/>
</dbReference>
<evidence type="ECO:0000256" key="3">
    <source>
        <dbReference type="SAM" id="SignalP"/>
    </source>
</evidence>
<proteinExistence type="inferred from homology"/>
<comment type="similarity">
    <text evidence="1">Belongs to the plant LTP family.</text>
</comment>
<evidence type="ECO:0000256" key="2">
    <source>
        <dbReference type="ARBA" id="ARBA00023157"/>
    </source>
</evidence>
<evidence type="ECO:0000259" key="4">
    <source>
        <dbReference type="Pfam" id="PF00234"/>
    </source>
</evidence>
<keyword evidence="6" id="KW-1185">Reference proteome</keyword>
<dbReference type="PRINTS" id="PR00382">
    <property type="entry name" value="LIPIDTRNSFER"/>
</dbReference>
<dbReference type="GO" id="GO:0006869">
    <property type="term" value="P:lipid transport"/>
    <property type="evidence" value="ECO:0007669"/>
    <property type="project" value="InterPro"/>
</dbReference>
<evidence type="ECO:0000313" key="5">
    <source>
        <dbReference type="EMBL" id="KAF7822990.1"/>
    </source>
</evidence>
<sequence>MGRIEGILILAFLLVGGLEIGEGKASDSDSDSYASVSACERIFEYFTYCLGFLTESPNDDEPSRRCCNHIEKLNILAKHRVGPRHICWCIQVRVKGHTPSLVPSRIYDLPYLCNTHLSFPISDSMDCSKV</sequence>
<evidence type="ECO:0000256" key="1">
    <source>
        <dbReference type="ARBA" id="ARBA00009748"/>
    </source>
</evidence>
<dbReference type="SUPFAM" id="SSF47699">
    <property type="entry name" value="Bifunctional inhibitor/lipid-transfer protein/seed storage 2S albumin"/>
    <property type="match status" value="1"/>
</dbReference>
<keyword evidence="2" id="KW-1015">Disulfide bond</keyword>
<dbReference type="Gene3D" id="1.10.110.10">
    <property type="entry name" value="Plant lipid-transfer and hydrophobic proteins"/>
    <property type="match status" value="1"/>
</dbReference>
<feature type="signal peptide" evidence="3">
    <location>
        <begin position="1"/>
        <end position="25"/>
    </location>
</feature>
<dbReference type="Proteomes" id="UP000634136">
    <property type="component" value="Unassembled WGS sequence"/>
</dbReference>
<feature type="domain" description="Bifunctional inhibitor/plant lipid transfer protein/seed storage helical" evidence="4">
    <location>
        <begin position="39"/>
        <end position="127"/>
    </location>
</feature>
<dbReference type="GO" id="GO:0008289">
    <property type="term" value="F:lipid binding"/>
    <property type="evidence" value="ECO:0007669"/>
    <property type="project" value="InterPro"/>
</dbReference>
<keyword evidence="3" id="KW-0732">Signal</keyword>
<gene>
    <name evidence="5" type="ORF">G2W53_021134</name>
</gene>
<reference evidence="5" key="1">
    <citation type="submission" date="2020-09" db="EMBL/GenBank/DDBJ databases">
        <title>Genome-Enabled Discovery of Anthraquinone Biosynthesis in Senna tora.</title>
        <authorList>
            <person name="Kang S.-H."/>
            <person name="Pandey R.P."/>
            <person name="Lee C.-M."/>
            <person name="Sim J.-S."/>
            <person name="Jeong J.-T."/>
            <person name="Choi B.-S."/>
            <person name="Jung M."/>
            <person name="Ginzburg D."/>
            <person name="Zhao K."/>
            <person name="Won S.Y."/>
            <person name="Oh T.-J."/>
            <person name="Yu Y."/>
            <person name="Kim N.-H."/>
            <person name="Lee O.R."/>
            <person name="Lee T.-H."/>
            <person name="Bashyal P."/>
            <person name="Kim T.-S."/>
            <person name="Lee W.-H."/>
            <person name="Kawkins C."/>
            <person name="Kim C.-K."/>
            <person name="Kim J.S."/>
            <person name="Ahn B.O."/>
            <person name="Rhee S.Y."/>
            <person name="Sohng J.K."/>
        </authorList>
    </citation>
    <scope>NUCLEOTIDE SEQUENCE</scope>
    <source>
        <tissue evidence="5">Leaf</tissue>
    </source>
</reference>
<dbReference type="InterPro" id="IPR000528">
    <property type="entry name" value="Plant_nsLTP"/>
</dbReference>
<dbReference type="OrthoDB" id="1876592at2759"/>
<name>A0A834TJL2_9FABA</name>
<dbReference type="EMBL" id="JAAIUW010000007">
    <property type="protein sequence ID" value="KAF7822990.1"/>
    <property type="molecule type" value="Genomic_DNA"/>
</dbReference>
<dbReference type="AlphaFoldDB" id="A0A834TJL2"/>
<protein>
    <submittedName>
        <fullName evidence="5">Non-specific lipid-transfer protein 13-like</fullName>
    </submittedName>
</protein>